<evidence type="ECO:0000313" key="3">
    <source>
        <dbReference type="EMBL" id="MBM6826123.1"/>
    </source>
</evidence>
<evidence type="ECO:0000313" key="4">
    <source>
        <dbReference type="Proteomes" id="UP000713880"/>
    </source>
</evidence>
<evidence type="ECO:0000259" key="2">
    <source>
        <dbReference type="Pfam" id="PF19623"/>
    </source>
</evidence>
<comment type="caution">
    <text evidence="3">The sequence shown here is derived from an EMBL/GenBank/DDBJ whole genome shotgun (WGS) entry which is preliminary data.</text>
</comment>
<sequence length="203" mass="23380">MNPAINYRLYYTDQDVGGKEQFARIGGVILEAAGGRKFAAVWDDEAVNIGGMRVYTEERREQEIPAGEEADEQEIPAGEEADAQEQDMEAADQDRPGGFLCTKIQRKDLARLPRCEWKLSNNSFLLHGYYNYHHLVFLDDGEWLRVGVPGIYHPKEQKAAEAFGFSEFIRRRDIAVELEKEEREEDDGFGYWCRCVRRQRPGI</sequence>
<dbReference type="Pfam" id="PF19623">
    <property type="entry name" value="DUF6128"/>
    <property type="match status" value="1"/>
</dbReference>
<name>A0A938X138_9CLOT</name>
<accession>A0A938X138</accession>
<feature type="compositionally biased region" description="Acidic residues" evidence="1">
    <location>
        <begin position="66"/>
        <end position="91"/>
    </location>
</feature>
<reference evidence="3" key="2">
    <citation type="journal article" date="2021" name="Sci. Rep.">
        <title>The distribution of antibiotic resistance genes in chicken gut microbiota commensals.</title>
        <authorList>
            <person name="Juricova H."/>
            <person name="Matiasovicova J."/>
            <person name="Kubasova T."/>
            <person name="Cejkova D."/>
            <person name="Rychlik I."/>
        </authorList>
    </citation>
    <scope>NUCLEOTIDE SEQUENCE</scope>
    <source>
        <strain evidence="3">An420c</strain>
    </source>
</reference>
<protein>
    <recommendedName>
        <fullName evidence="2">DUF6128 domain-containing protein</fullName>
    </recommendedName>
</protein>
<dbReference type="Proteomes" id="UP000713880">
    <property type="component" value="Unassembled WGS sequence"/>
</dbReference>
<gene>
    <name evidence="3" type="ORF">H6A13_03240</name>
</gene>
<dbReference type="EMBL" id="JACJLV010000007">
    <property type="protein sequence ID" value="MBM6826123.1"/>
    <property type="molecule type" value="Genomic_DNA"/>
</dbReference>
<feature type="domain" description="DUF6128" evidence="2">
    <location>
        <begin position="102"/>
        <end position="170"/>
    </location>
</feature>
<keyword evidence="4" id="KW-1185">Reference proteome</keyword>
<evidence type="ECO:0000256" key="1">
    <source>
        <dbReference type="SAM" id="MobiDB-lite"/>
    </source>
</evidence>
<dbReference type="AlphaFoldDB" id="A0A938X138"/>
<proteinExistence type="predicted"/>
<reference evidence="3" key="1">
    <citation type="submission" date="2020-08" db="EMBL/GenBank/DDBJ databases">
        <authorList>
            <person name="Cejkova D."/>
            <person name="Kubasova T."/>
            <person name="Jahodarova E."/>
            <person name="Rychlik I."/>
        </authorList>
    </citation>
    <scope>NUCLEOTIDE SEQUENCE</scope>
    <source>
        <strain evidence="3">An420c</strain>
    </source>
</reference>
<dbReference type="InterPro" id="IPR046131">
    <property type="entry name" value="DUF6128"/>
</dbReference>
<feature type="region of interest" description="Disordered" evidence="1">
    <location>
        <begin position="58"/>
        <end position="94"/>
    </location>
</feature>
<organism evidence="3 4">
    <name type="scientific">Mordavella massiliensis</name>
    <dbReference type="NCBI Taxonomy" id="1871024"/>
    <lineage>
        <taxon>Bacteria</taxon>
        <taxon>Bacillati</taxon>
        <taxon>Bacillota</taxon>
        <taxon>Clostridia</taxon>
        <taxon>Eubacteriales</taxon>
        <taxon>Clostridiaceae</taxon>
        <taxon>Mordavella</taxon>
    </lineage>
</organism>